<dbReference type="Proteomes" id="UP000000238">
    <property type="component" value="Chromosome"/>
</dbReference>
<dbReference type="AlphaFoldDB" id="Q2SIJ6"/>
<dbReference type="InterPro" id="IPR006037">
    <property type="entry name" value="RCK_C"/>
</dbReference>
<dbReference type="SUPFAM" id="SSF116726">
    <property type="entry name" value="TrkA C-terminal domain-like"/>
    <property type="match status" value="2"/>
</dbReference>
<dbReference type="KEGG" id="hch:HCH_02743"/>
<dbReference type="PANTHER" id="PTHR43652">
    <property type="entry name" value="BASIC AMINO ACID ANTIPORTER YFCC-RELATED"/>
    <property type="match status" value="1"/>
</dbReference>
<feature type="transmembrane region" description="Helical" evidence="7">
    <location>
        <begin position="412"/>
        <end position="431"/>
    </location>
</feature>
<dbReference type="RefSeq" id="WP_011396597.1">
    <property type="nucleotide sequence ID" value="NC_007645.1"/>
</dbReference>
<feature type="domain" description="RCK C-terminal" evidence="8">
    <location>
        <begin position="200"/>
        <end position="284"/>
    </location>
</feature>
<protein>
    <submittedName>
        <fullName evidence="9">Di-and tricarboxylate transporters</fullName>
    </submittedName>
</protein>
<keyword evidence="6 7" id="KW-0472">Membrane</keyword>
<evidence type="ECO:0000256" key="1">
    <source>
        <dbReference type="ARBA" id="ARBA00004141"/>
    </source>
</evidence>
<dbReference type="GO" id="GO:0008324">
    <property type="term" value="F:monoatomic cation transmembrane transporter activity"/>
    <property type="evidence" value="ECO:0007669"/>
    <property type="project" value="InterPro"/>
</dbReference>
<accession>Q2SIJ6</accession>
<evidence type="ECO:0000259" key="8">
    <source>
        <dbReference type="PROSITE" id="PS51202"/>
    </source>
</evidence>
<reference evidence="9 10" key="1">
    <citation type="journal article" date="2005" name="Nucleic Acids Res.">
        <title>Genomic blueprint of Hahella chejuensis, a marine microbe producing an algicidal agent.</title>
        <authorList>
            <person name="Jeong H."/>
            <person name="Yim J.H."/>
            <person name="Lee C."/>
            <person name="Choi S.-H."/>
            <person name="Park Y.K."/>
            <person name="Yoon S.H."/>
            <person name="Hur C.-G."/>
            <person name="Kang H.-Y."/>
            <person name="Kim D."/>
            <person name="Lee H.H."/>
            <person name="Park K.H."/>
            <person name="Park S.-H."/>
            <person name="Park H.-S."/>
            <person name="Lee H.K."/>
            <person name="Oh T.K."/>
            <person name="Kim J.F."/>
        </authorList>
    </citation>
    <scope>NUCLEOTIDE SEQUENCE [LARGE SCALE GENOMIC DNA]</scope>
    <source>
        <strain evidence="9 10">KCTC 2396</strain>
    </source>
</reference>
<sequence length="579" mass="62320">MFGELDLWLSALVVLSILVALAATSLRPAMVFIFGLVVLYALGLVDREKMLANFTNTSLASLVLLLLCSVALEKTLLLPRVAGWIVGETERSSLLKTIGVAGIVSSFANNTAVVSSLIAPLKNNNFISPSRLLIPLSYASILGGVLTLVGTSTNLIVDGFVREAGYPPLALLDFAWVGLPVFLCGCVCIVFLSVRSLPKNGKAKSALQSEYFLEYTVLPQSSLIGKTVSENGFRNLEQLFLVEIIRRGHLITPVTPSELIEPNDVLIFAGDISQVQLLSHFPGLEPFDDKQDLVERNLVEVVVTQSSQLKGKTLKEVNFRAMFDAGVVAIRRGDERLKGGLGKIRIFPGDALVLAVGDDFMNMPNLASNLLVVRGLRTNQKFSGLNSALIVIGFLGMLLGSAMGIYSLFDGTLFLLLFYILMRFISLNELFRKLPVELILIIGAALGIAQAMTQSGLAAVVATGIMSVFGGLGPWGALAGIYLVTWLLTELITNNAAAALAFPIALAAAESMNVDPKPFFMVVAYAASASFLSPYGYQTNLMVYSAGNYRFLDYIRAGAPLALVYGVLVVLLTPLFFPF</sequence>
<comment type="subcellular location">
    <subcellularLocation>
        <location evidence="1">Membrane</location>
        <topology evidence="1">Multi-pass membrane protein</topology>
    </subcellularLocation>
</comment>
<evidence type="ECO:0000313" key="10">
    <source>
        <dbReference type="Proteomes" id="UP000000238"/>
    </source>
</evidence>
<feature type="transmembrane region" description="Helical" evidence="7">
    <location>
        <begin position="384"/>
        <end position="406"/>
    </location>
</feature>
<dbReference type="STRING" id="349521.HCH_02743"/>
<feature type="transmembrane region" description="Helical" evidence="7">
    <location>
        <begin position="438"/>
        <end position="469"/>
    </location>
</feature>
<dbReference type="eggNOG" id="COG0471">
    <property type="taxonomic scope" value="Bacteria"/>
</dbReference>
<feature type="transmembrane region" description="Helical" evidence="7">
    <location>
        <begin position="7"/>
        <end position="23"/>
    </location>
</feature>
<feature type="transmembrane region" description="Helical" evidence="7">
    <location>
        <begin position="98"/>
        <end position="121"/>
    </location>
</feature>
<dbReference type="Gene3D" id="3.30.70.1450">
    <property type="entry name" value="Regulator of K+ conductance, C-terminal domain"/>
    <property type="match status" value="2"/>
</dbReference>
<dbReference type="OrthoDB" id="9809303at2"/>
<proteinExistence type="predicted"/>
<organism evidence="9 10">
    <name type="scientific">Hahella chejuensis (strain KCTC 2396)</name>
    <dbReference type="NCBI Taxonomy" id="349521"/>
    <lineage>
        <taxon>Bacteria</taxon>
        <taxon>Pseudomonadati</taxon>
        <taxon>Pseudomonadota</taxon>
        <taxon>Gammaproteobacteria</taxon>
        <taxon>Oceanospirillales</taxon>
        <taxon>Hahellaceae</taxon>
        <taxon>Hahella</taxon>
    </lineage>
</organism>
<feature type="transmembrane region" description="Helical" evidence="7">
    <location>
        <begin position="519"/>
        <end position="537"/>
    </location>
</feature>
<feature type="transmembrane region" description="Helical" evidence="7">
    <location>
        <begin position="29"/>
        <end position="45"/>
    </location>
</feature>
<name>Q2SIJ6_HAHCH</name>
<dbReference type="Pfam" id="PF03600">
    <property type="entry name" value="CitMHS"/>
    <property type="match status" value="1"/>
</dbReference>
<keyword evidence="2" id="KW-0813">Transport</keyword>
<dbReference type="GO" id="GO:0005886">
    <property type="term" value="C:plasma membrane"/>
    <property type="evidence" value="ECO:0007669"/>
    <property type="project" value="TreeGrafter"/>
</dbReference>
<evidence type="ECO:0000256" key="7">
    <source>
        <dbReference type="SAM" id="Phobius"/>
    </source>
</evidence>
<keyword evidence="10" id="KW-1185">Reference proteome</keyword>
<evidence type="ECO:0000256" key="4">
    <source>
        <dbReference type="ARBA" id="ARBA00022737"/>
    </source>
</evidence>
<evidence type="ECO:0000256" key="5">
    <source>
        <dbReference type="ARBA" id="ARBA00022989"/>
    </source>
</evidence>
<keyword evidence="3 7" id="KW-0812">Transmembrane</keyword>
<evidence type="ECO:0000256" key="2">
    <source>
        <dbReference type="ARBA" id="ARBA00022448"/>
    </source>
</evidence>
<feature type="domain" description="RCK C-terminal" evidence="8">
    <location>
        <begin position="285"/>
        <end position="372"/>
    </location>
</feature>
<keyword evidence="4" id="KW-0677">Repeat</keyword>
<dbReference type="InterPro" id="IPR036721">
    <property type="entry name" value="RCK_C_sf"/>
</dbReference>
<feature type="transmembrane region" description="Helical" evidence="7">
    <location>
        <begin position="57"/>
        <end position="78"/>
    </location>
</feature>
<feature type="transmembrane region" description="Helical" evidence="7">
    <location>
        <begin position="169"/>
        <end position="194"/>
    </location>
</feature>
<evidence type="ECO:0000256" key="3">
    <source>
        <dbReference type="ARBA" id="ARBA00022692"/>
    </source>
</evidence>
<dbReference type="eggNOG" id="COG3273">
    <property type="taxonomic scope" value="Bacteria"/>
</dbReference>
<dbReference type="HOGENOM" id="CLU_005170_6_2_6"/>
<dbReference type="PROSITE" id="PS51202">
    <property type="entry name" value="RCK_C"/>
    <property type="match status" value="2"/>
</dbReference>
<dbReference type="eggNOG" id="COG0490">
    <property type="taxonomic scope" value="Bacteria"/>
</dbReference>
<dbReference type="InterPro" id="IPR051679">
    <property type="entry name" value="DASS-Related_Transporters"/>
</dbReference>
<evidence type="ECO:0000313" key="9">
    <source>
        <dbReference type="EMBL" id="ABC29528.1"/>
    </source>
</evidence>
<evidence type="ECO:0000256" key="6">
    <source>
        <dbReference type="ARBA" id="ARBA00023136"/>
    </source>
</evidence>
<dbReference type="PANTHER" id="PTHR43652:SF2">
    <property type="entry name" value="BASIC AMINO ACID ANTIPORTER YFCC-RELATED"/>
    <property type="match status" value="1"/>
</dbReference>
<dbReference type="InterPro" id="IPR004680">
    <property type="entry name" value="Cit_transptr-like_dom"/>
</dbReference>
<keyword evidence="5 7" id="KW-1133">Transmembrane helix</keyword>
<dbReference type="EMBL" id="CP000155">
    <property type="protein sequence ID" value="ABC29528.1"/>
    <property type="molecule type" value="Genomic_DNA"/>
</dbReference>
<feature type="transmembrane region" description="Helical" evidence="7">
    <location>
        <begin position="481"/>
        <end position="507"/>
    </location>
</feature>
<gene>
    <name evidence="9" type="ordered locus">HCH_02743</name>
</gene>
<dbReference type="GO" id="GO:0006813">
    <property type="term" value="P:potassium ion transport"/>
    <property type="evidence" value="ECO:0007669"/>
    <property type="project" value="InterPro"/>
</dbReference>
<feature type="transmembrane region" description="Helical" evidence="7">
    <location>
        <begin position="557"/>
        <end position="577"/>
    </location>
</feature>
<dbReference type="Pfam" id="PF02080">
    <property type="entry name" value="TrkA_C"/>
    <property type="match status" value="2"/>
</dbReference>
<feature type="transmembrane region" description="Helical" evidence="7">
    <location>
        <begin position="133"/>
        <end position="157"/>
    </location>
</feature>